<sequence>MCTFIDISRQILDEYNDDETKKFCLFCNKVPNIKETLKEHISWHMRYKPIKCKTCNSTFESQRLFEAHCKKALKEGRSPCAQSYSKSENIWIESMVHIMTSYSQNIARGIIRKKMAKNPRVFMVDDIGGHLCDILAGRPIEDDVVVNSISGFLATDGPDSSLFRQTMGNLSKIWTSALSKYERSKSRATKRSLSKNKDLEKDDAVKNAPMEMLYRFADASRLDDLEFKALECIKDNCYMCDESYGTGNLKIQHIIEKHMGLGDFQPFSCRLCSDCGNNVLFASVDLFGRHLRMEHPNEYKHYESTPKDSNYTFEELIIVDDRHHDFAGKYNNAFSKCFRQNGKRKFPANGRSDCKKPKVIVIDEEDEGTSPANGADSSDLLGDILGDIRKTPRSDKTETPKVSNKEKKQKSVDIIEVVECISHRDDVNTPVDNIDKSSDFGDKLKTIPSEKGCVNQKKCPTDGITEEDGLFSKRKNLPNDLPAETLQMDNRSKIKPFIDGLNSSKGKKIPVKSTASKIGKTEVVSQRSPFLRRKSTAYNGYLFCIKRCDKKCESCDNPVILKSKKVICCENKPWYLNFSTPFWYLLSSRHIDSMLESTNMPQSCQLCSKKFAKGGGGMIKHVVEEHLSLKGFLLKCRLCDQEANDITDLVHHWSVVHNSTGMSFSNNLVWRCPSISTTYPDSYSIEVTKESALKIEKYVRKFVKCFPLVKTQL</sequence>
<dbReference type="Proteomes" id="UP000046392">
    <property type="component" value="Unplaced"/>
</dbReference>
<evidence type="ECO:0000256" key="4">
    <source>
        <dbReference type="ARBA" id="ARBA00022833"/>
    </source>
</evidence>
<keyword evidence="1" id="KW-0479">Metal-binding</keyword>
<name>A0A0N5BW88_STREA</name>
<feature type="region of interest" description="Disordered" evidence="5">
    <location>
        <begin position="387"/>
        <end position="408"/>
    </location>
</feature>
<dbReference type="InterPro" id="IPR036236">
    <property type="entry name" value="Znf_C2H2_sf"/>
</dbReference>
<keyword evidence="2" id="KW-0677">Repeat</keyword>
<evidence type="ECO:0000256" key="3">
    <source>
        <dbReference type="ARBA" id="ARBA00022771"/>
    </source>
</evidence>
<keyword evidence="3" id="KW-0863">Zinc-finger</keyword>
<evidence type="ECO:0000256" key="2">
    <source>
        <dbReference type="ARBA" id="ARBA00022737"/>
    </source>
</evidence>
<organism evidence="7 8">
    <name type="scientific">Strongyloides papillosus</name>
    <name type="common">Intestinal threadworm</name>
    <dbReference type="NCBI Taxonomy" id="174720"/>
    <lineage>
        <taxon>Eukaryota</taxon>
        <taxon>Metazoa</taxon>
        <taxon>Ecdysozoa</taxon>
        <taxon>Nematoda</taxon>
        <taxon>Chromadorea</taxon>
        <taxon>Rhabditida</taxon>
        <taxon>Tylenchina</taxon>
        <taxon>Panagrolaimomorpha</taxon>
        <taxon>Strongyloidoidea</taxon>
        <taxon>Strongyloididae</taxon>
        <taxon>Strongyloides</taxon>
    </lineage>
</organism>
<keyword evidence="7" id="KW-1185">Reference proteome</keyword>
<evidence type="ECO:0000313" key="8">
    <source>
        <dbReference type="WBParaSite" id="SPAL_0001009100.1"/>
    </source>
</evidence>
<dbReference type="GO" id="GO:0008270">
    <property type="term" value="F:zinc ion binding"/>
    <property type="evidence" value="ECO:0007669"/>
    <property type="project" value="UniProtKB-KW"/>
</dbReference>
<feature type="domain" description="C2H2-type" evidence="6">
    <location>
        <begin position="634"/>
        <end position="657"/>
    </location>
</feature>
<dbReference type="AlphaFoldDB" id="A0A0N5BW88"/>
<dbReference type="SMART" id="SM00355">
    <property type="entry name" value="ZnF_C2H2"/>
    <property type="match status" value="6"/>
</dbReference>
<feature type="domain" description="C2H2-type" evidence="6">
    <location>
        <begin position="22"/>
        <end position="44"/>
    </location>
</feature>
<dbReference type="PANTHER" id="PTHR24409">
    <property type="entry name" value="ZINC FINGER PROTEIN 142"/>
    <property type="match status" value="1"/>
</dbReference>
<feature type="domain" description="C2H2-type" evidence="6">
    <location>
        <begin position="267"/>
        <end position="295"/>
    </location>
</feature>
<evidence type="ECO:0000259" key="6">
    <source>
        <dbReference type="SMART" id="SM00355"/>
    </source>
</evidence>
<feature type="domain" description="C2H2-type" evidence="6">
    <location>
        <begin position="235"/>
        <end position="258"/>
    </location>
</feature>
<protein>
    <submittedName>
        <fullName evidence="8">C2H2-type domain-containing protein</fullName>
    </submittedName>
</protein>
<dbReference type="WBParaSite" id="SPAL_0001009100.1">
    <property type="protein sequence ID" value="SPAL_0001009100.1"/>
    <property type="gene ID" value="SPAL_0001009100"/>
</dbReference>
<reference evidence="8" key="1">
    <citation type="submission" date="2017-02" db="UniProtKB">
        <authorList>
            <consortium name="WormBaseParasite"/>
        </authorList>
    </citation>
    <scope>IDENTIFICATION</scope>
</reference>
<evidence type="ECO:0000256" key="1">
    <source>
        <dbReference type="ARBA" id="ARBA00022723"/>
    </source>
</evidence>
<evidence type="ECO:0000313" key="7">
    <source>
        <dbReference type="Proteomes" id="UP000046392"/>
    </source>
</evidence>
<dbReference type="Gene3D" id="3.30.160.60">
    <property type="entry name" value="Classic Zinc Finger"/>
    <property type="match status" value="1"/>
</dbReference>
<evidence type="ECO:0000256" key="5">
    <source>
        <dbReference type="SAM" id="MobiDB-lite"/>
    </source>
</evidence>
<feature type="domain" description="C2H2-type" evidence="6">
    <location>
        <begin position="602"/>
        <end position="626"/>
    </location>
</feature>
<accession>A0A0N5BW88</accession>
<keyword evidence="4" id="KW-0862">Zinc</keyword>
<proteinExistence type="predicted"/>
<dbReference type="InterPro" id="IPR013087">
    <property type="entry name" value="Znf_C2H2_type"/>
</dbReference>
<feature type="domain" description="C2H2-type" evidence="6">
    <location>
        <begin position="50"/>
        <end position="70"/>
    </location>
</feature>
<dbReference type="SUPFAM" id="SSF57667">
    <property type="entry name" value="beta-beta-alpha zinc fingers"/>
    <property type="match status" value="1"/>
</dbReference>